<dbReference type="SMART" id="SM00499">
    <property type="entry name" value="AAI"/>
    <property type="match status" value="1"/>
</dbReference>
<comment type="similarity">
    <text evidence="1">Belongs to the plant LTP family.</text>
</comment>
<dbReference type="RefSeq" id="XP_010938115.1">
    <property type="nucleotide sequence ID" value="XM_010939813.3"/>
</dbReference>
<evidence type="ECO:0000256" key="5">
    <source>
        <dbReference type="SAM" id="MobiDB-lite"/>
    </source>
</evidence>
<evidence type="ECO:0000259" key="7">
    <source>
        <dbReference type="SMART" id="SM00499"/>
    </source>
</evidence>
<keyword evidence="8" id="KW-1185">Reference proteome</keyword>
<organism evidence="8 9">
    <name type="scientific">Elaeis guineensis var. tenera</name>
    <name type="common">Oil palm</name>
    <dbReference type="NCBI Taxonomy" id="51953"/>
    <lineage>
        <taxon>Eukaryota</taxon>
        <taxon>Viridiplantae</taxon>
        <taxon>Streptophyta</taxon>
        <taxon>Embryophyta</taxon>
        <taxon>Tracheophyta</taxon>
        <taxon>Spermatophyta</taxon>
        <taxon>Magnoliopsida</taxon>
        <taxon>Liliopsida</taxon>
        <taxon>Arecaceae</taxon>
        <taxon>Arecoideae</taxon>
        <taxon>Cocoseae</taxon>
        <taxon>Elaeidinae</taxon>
        <taxon>Elaeis</taxon>
    </lineage>
</organism>
<keyword evidence="2 6" id="KW-0732">Signal</keyword>
<dbReference type="SUPFAM" id="SSF47699">
    <property type="entry name" value="Bifunctional inhibitor/lipid-transfer protein/seed storage 2S albumin"/>
    <property type="match status" value="1"/>
</dbReference>
<evidence type="ECO:0000313" key="8">
    <source>
        <dbReference type="Proteomes" id="UP000504607"/>
    </source>
</evidence>
<reference evidence="9" key="1">
    <citation type="submission" date="2025-08" db="UniProtKB">
        <authorList>
            <consortium name="RefSeq"/>
        </authorList>
    </citation>
    <scope>IDENTIFICATION</scope>
</reference>
<dbReference type="CDD" id="cd00010">
    <property type="entry name" value="AAI_LTSS"/>
    <property type="match status" value="1"/>
</dbReference>
<dbReference type="InterPro" id="IPR043325">
    <property type="entry name" value="LTSS"/>
</dbReference>
<evidence type="ECO:0000256" key="1">
    <source>
        <dbReference type="ARBA" id="ARBA00009748"/>
    </source>
</evidence>
<feature type="chain" id="PRO_5026707052" evidence="6">
    <location>
        <begin position="28"/>
        <end position="178"/>
    </location>
</feature>
<proteinExistence type="inferred from homology"/>
<dbReference type="InParanoid" id="A0A6I9S5T2"/>
<feature type="compositionally biased region" description="Pro residues" evidence="5">
    <location>
        <begin position="122"/>
        <end position="146"/>
    </location>
</feature>
<dbReference type="AlphaFoldDB" id="A0A6I9S5T2"/>
<evidence type="ECO:0000256" key="3">
    <source>
        <dbReference type="ARBA" id="ARBA00023157"/>
    </source>
</evidence>
<evidence type="ECO:0000256" key="4">
    <source>
        <dbReference type="ARBA" id="ARBA00023180"/>
    </source>
</evidence>
<dbReference type="FunCoup" id="A0A6I9S5T2">
    <property type="interactions" value="191"/>
</dbReference>
<feature type="region of interest" description="Disordered" evidence="5">
    <location>
        <begin position="122"/>
        <end position="166"/>
    </location>
</feature>
<dbReference type="Proteomes" id="UP000504607">
    <property type="component" value="Chromosome 1"/>
</dbReference>
<dbReference type="KEGG" id="egu:105057257"/>
<dbReference type="Pfam" id="PF14368">
    <property type="entry name" value="LTP_2"/>
    <property type="match status" value="1"/>
</dbReference>
<evidence type="ECO:0000313" key="9">
    <source>
        <dbReference type="RefSeq" id="XP_010938115.1"/>
    </source>
</evidence>
<protein>
    <submittedName>
        <fullName evidence="9">Non-specific lipid transfer protein GPI-anchored 2</fullName>
    </submittedName>
</protein>
<feature type="domain" description="Bifunctional inhibitor/plant lipid transfer protein/seed storage helical" evidence="7">
    <location>
        <begin position="33"/>
        <end position="111"/>
    </location>
</feature>
<gene>
    <name evidence="9" type="primary">LOC105057257</name>
</gene>
<evidence type="ECO:0000256" key="6">
    <source>
        <dbReference type="SAM" id="SignalP"/>
    </source>
</evidence>
<dbReference type="InterPro" id="IPR016140">
    <property type="entry name" value="Bifunc_inhib/LTP/seed_store"/>
</dbReference>
<dbReference type="PANTHER" id="PTHR33044">
    <property type="entry name" value="BIFUNCTIONAL INHIBITOR/LIPID-TRANSFER PROTEIN/SEED STORAGE 2S ALBUMIN SUPERFAMILY PROTEIN-RELATED"/>
    <property type="match status" value="1"/>
</dbReference>
<name>A0A6I9S5T2_ELAGV</name>
<keyword evidence="3" id="KW-1015">Disulfide bond</keyword>
<accession>A0A6I9S5T2</accession>
<dbReference type="GeneID" id="105057257"/>
<dbReference type="Gene3D" id="1.10.110.10">
    <property type="entry name" value="Plant lipid-transfer and hydrophobic proteins"/>
    <property type="match status" value="1"/>
</dbReference>
<keyword evidence="4" id="KW-0325">Glycoprotein</keyword>
<sequence length="178" mass="18396">MEKIKCFGIAVSILAAILTAPVTPVTGQIAEACTDSISSFTPCLKFLLGTAIGGNSPTKECCSALEALLGLRMDCTCLILTGNVPFNFPFNRTLALSLPGTCGLMSVPLQCKGTAMTLPGPGPVPATPSLLPLPPLRSEPSPPLPSPSSHLMPASPPQRSDQVLPRRGLFRGAGPLCC</sequence>
<evidence type="ECO:0000256" key="2">
    <source>
        <dbReference type="ARBA" id="ARBA00022729"/>
    </source>
</evidence>
<dbReference type="OrthoDB" id="1914452at2759"/>
<feature type="signal peptide" evidence="6">
    <location>
        <begin position="1"/>
        <end position="27"/>
    </location>
</feature>
<dbReference type="InterPro" id="IPR036312">
    <property type="entry name" value="Bifun_inhib/LTP/seed_sf"/>
</dbReference>